<evidence type="ECO:0000256" key="1">
    <source>
        <dbReference type="ARBA" id="ARBA00006607"/>
    </source>
</evidence>
<dbReference type="InterPro" id="IPR027413">
    <property type="entry name" value="GROEL-like_equatorial_sf"/>
</dbReference>
<dbReference type="Gene3D" id="1.10.560.10">
    <property type="entry name" value="GroEL-like equatorial domain"/>
    <property type="match status" value="1"/>
</dbReference>
<dbReference type="InterPro" id="IPR001844">
    <property type="entry name" value="Cpn60/GroEL"/>
</dbReference>
<evidence type="ECO:0000313" key="6">
    <source>
        <dbReference type="Proteomes" id="UP000287188"/>
    </source>
</evidence>
<dbReference type="RefSeq" id="WP_126554741.1">
    <property type="nucleotide sequence ID" value="NZ_BIFS01000002.1"/>
</dbReference>
<evidence type="ECO:0000256" key="2">
    <source>
        <dbReference type="ARBA" id="ARBA00023186"/>
    </source>
</evidence>
<dbReference type="AlphaFoldDB" id="A0A402ASR7"/>
<comment type="caution">
    <text evidence="5">The sequence shown here is derived from an EMBL/GenBank/DDBJ whole genome shotgun (WGS) entry which is preliminary data.</text>
</comment>
<comment type="subunit">
    <text evidence="4">Forms a cylinder of 14 subunits composed of two heptameric rings stacked back-to-back. Interacts with the co-chaperonin GroES.</text>
</comment>
<dbReference type="EMBL" id="BIFS01000002">
    <property type="protein sequence ID" value="GCE22168.1"/>
    <property type="molecule type" value="Genomic_DNA"/>
</dbReference>
<keyword evidence="6" id="KW-1185">Reference proteome</keyword>
<dbReference type="Gene3D" id="3.50.7.10">
    <property type="entry name" value="GroEL"/>
    <property type="match status" value="1"/>
</dbReference>
<dbReference type="Proteomes" id="UP000287188">
    <property type="component" value="Unassembled WGS sequence"/>
</dbReference>
<comment type="function">
    <text evidence="4">Together with its co-chaperonin GroES, plays an essential role in assisting protein folding. The GroEL-GroES system forms a nano-cage that allows encapsulation of the non-native substrate proteins and provides a physical environment optimized to promote and accelerate protein folding.</text>
</comment>
<evidence type="ECO:0000313" key="5">
    <source>
        <dbReference type="EMBL" id="GCE22168.1"/>
    </source>
</evidence>
<dbReference type="Pfam" id="PF00118">
    <property type="entry name" value="Cpn60_TCP1"/>
    <property type="match status" value="2"/>
</dbReference>
<protein>
    <recommendedName>
        <fullName evidence="4">60 kDa chaperonin</fullName>
    </recommendedName>
</protein>
<dbReference type="OrthoDB" id="3809447at2"/>
<evidence type="ECO:0000256" key="4">
    <source>
        <dbReference type="RuleBase" id="RU000419"/>
    </source>
</evidence>
<dbReference type="SUPFAM" id="SSF52029">
    <property type="entry name" value="GroEL apical domain-like"/>
    <property type="match status" value="1"/>
</dbReference>
<gene>
    <name evidence="5" type="primary">groL</name>
    <name evidence="5" type="ORF">KDK_59680</name>
</gene>
<proteinExistence type="inferred from homology"/>
<organism evidence="5 6">
    <name type="scientific">Dictyobacter kobayashii</name>
    <dbReference type="NCBI Taxonomy" id="2014872"/>
    <lineage>
        <taxon>Bacteria</taxon>
        <taxon>Bacillati</taxon>
        <taxon>Chloroflexota</taxon>
        <taxon>Ktedonobacteria</taxon>
        <taxon>Ktedonobacterales</taxon>
        <taxon>Dictyobacteraceae</taxon>
        <taxon>Dictyobacter</taxon>
    </lineage>
</organism>
<dbReference type="SUPFAM" id="SSF48592">
    <property type="entry name" value="GroEL equatorial domain-like"/>
    <property type="match status" value="1"/>
</dbReference>
<dbReference type="PRINTS" id="PR00298">
    <property type="entry name" value="CHAPERONIN60"/>
</dbReference>
<accession>A0A402ASR7</accession>
<reference evidence="6" key="1">
    <citation type="submission" date="2018-12" db="EMBL/GenBank/DDBJ databases">
        <title>Tengunoibacter tsumagoiensis gen. nov., sp. nov., Dictyobacter kobayashii sp. nov., D. alpinus sp. nov., and D. joshuensis sp. nov. and description of Dictyobacteraceae fam. nov. within the order Ktedonobacterales isolated from Tengu-no-mugimeshi.</title>
        <authorList>
            <person name="Wang C.M."/>
            <person name="Zheng Y."/>
            <person name="Sakai Y."/>
            <person name="Toyoda A."/>
            <person name="Minakuchi Y."/>
            <person name="Abe K."/>
            <person name="Yokota A."/>
            <person name="Yabe S."/>
        </authorList>
    </citation>
    <scope>NUCLEOTIDE SEQUENCE [LARGE SCALE GENOMIC DNA]</scope>
    <source>
        <strain evidence="6">Uno11</strain>
    </source>
</reference>
<dbReference type="Gene3D" id="3.30.260.10">
    <property type="entry name" value="TCP-1-like chaperonin intermediate domain"/>
    <property type="match status" value="1"/>
</dbReference>
<dbReference type="PANTHER" id="PTHR45633">
    <property type="entry name" value="60 KDA HEAT SHOCK PROTEIN, MITOCHONDRIAL"/>
    <property type="match status" value="1"/>
</dbReference>
<comment type="similarity">
    <text evidence="1 3">Belongs to the chaperonin (HSP60) family.</text>
</comment>
<keyword evidence="2" id="KW-0143">Chaperone</keyword>
<dbReference type="GO" id="GO:0042026">
    <property type="term" value="P:protein refolding"/>
    <property type="evidence" value="ECO:0007669"/>
    <property type="project" value="InterPro"/>
</dbReference>
<evidence type="ECO:0000256" key="3">
    <source>
        <dbReference type="RuleBase" id="RU000418"/>
    </source>
</evidence>
<dbReference type="GO" id="GO:0005524">
    <property type="term" value="F:ATP binding"/>
    <property type="evidence" value="ECO:0007669"/>
    <property type="project" value="InterPro"/>
</dbReference>
<name>A0A402ASR7_9CHLR</name>
<dbReference type="InterPro" id="IPR027409">
    <property type="entry name" value="GroEL-like_apical_dom_sf"/>
</dbReference>
<sequence>MNRLVSSDVHPALVQAPLALHKLLRGFEQFSTLLAFMLGPTKGSVLYARSRLEPEVLQDSATVATRVIALPERAENIGAMMVRSMAMGIHERYGDGAATGAVLAVAALREAVKRITAGANPDELKRGMELGLSLARAALLAQAQLSTGQDDLTSIATNVTNDAALGALLGEAVDVLGDQASLAIEESYTPYLDREYVSGGQWDVHVADPYFLPEQKAGIDLHQPLIMIVDEVVSRLDQVQSALELAVQHPDKPPLVIVANGIEQDALKTLLLNHTRGILTVAPAIITSGLTGIDLADMAVLVGAQVLNTDQGCSPRHMRLEYFGRARKATLTRNGLVIVAGQGDPVTLRQRLVGIRSRLQQLDHADKERATLKMRQARLTGGIGVIKVGAYSEHERERKKESIEKALLVLEAVQMYGTVPGGGIAYLACLPSLQTAMHGSLCEDVRGGLAVVAGALEAPFLQLVKNYGLQSPLVALGEVQRHGGDYGFDALRGKYVCMRECGIIDSTYVICGVLEAAINTAMMAMTTDTIVHTM</sequence>
<dbReference type="InterPro" id="IPR027410">
    <property type="entry name" value="TCP-1-like_intermed_sf"/>
</dbReference>
<dbReference type="InterPro" id="IPR002423">
    <property type="entry name" value="Cpn60/GroEL/TCP-1"/>
</dbReference>
<dbReference type="GO" id="GO:0140662">
    <property type="term" value="F:ATP-dependent protein folding chaperone"/>
    <property type="evidence" value="ECO:0007669"/>
    <property type="project" value="InterPro"/>
</dbReference>